<dbReference type="STRING" id="1392540.P256_00295"/>
<dbReference type="AlphaFoldDB" id="V2TZG8"/>
<reference evidence="2 3" key="1">
    <citation type="submission" date="2013-10" db="EMBL/GenBank/DDBJ databases">
        <title>The Genome Sequence of Acinetobacter nectaris CIP 110549.</title>
        <authorList>
            <consortium name="The Broad Institute Genomics Platform"/>
            <consortium name="The Broad Institute Genome Sequencing Center for Infectious Disease"/>
            <person name="Cerqueira G."/>
            <person name="Feldgarden M."/>
            <person name="Courvalin P."/>
            <person name="Grillot-Courvalin C."/>
            <person name="Clermont D."/>
            <person name="Rocha E."/>
            <person name="Yoon E.-J."/>
            <person name="Nemec A."/>
            <person name="Young S.K."/>
            <person name="Zeng Q."/>
            <person name="Gargeya S."/>
            <person name="Fitzgerald M."/>
            <person name="Abouelleil A."/>
            <person name="Alvarado L."/>
            <person name="Berlin A.M."/>
            <person name="Chapman S.B."/>
            <person name="Gainer-Dewar J."/>
            <person name="Goldberg J."/>
            <person name="Gnerre S."/>
            <person name="Griggs A."/>
            <person name="Gujja S."/>
            <person name="Hansen M."/>
            <person name="Howarth C."/>
            <person name="Imamovic A."/>
            <person name="Ireland A."/>
            <person name="Larimer J."/>
            <person name="McCowan C."/>
            <person name="Murphy C."/>
            <person name="Pearson M."/>
            <person name="Poon T.W."/>
            <person name="Priest M."/>
            <person name="Roberts A."/>
            <person name="Saif S."/>
            <person name="Shea T."/>
            <person name="Sykes S."/>
            <person name="Wortman J."/>
            <person name="Nusbaum C."/>
            <person name="Birren B."/>
        </authorList>
    </citation>
    <scope>NUCLEOTIDE SEQUENCE [LARGE SCALE GENOMIC DNA]</scope>
    <source>
        <strain evidence="2 3">CIP 110549</strain>
    </source>
</reference>
<dbReference type="Gene3D" id="2.60.40.3230">
    <property type="match status" value="1"/>
</dbReference>
<dbReference type="CDD" id="cd09030">
    <property type="entry name" value="DUF1425"/>
    <property type="match status" value="1"/>
</dbReference>
<evidence type="ECO:0000313" key="3">
    <source>
        <dbReference type="Proteomes" id="UP000023785"/>
    </source>
</evidence>
<accession>V2TZG8</accession>
<organism evidence="2 3">
    <name type="scientific">Acinetobacter nectaris CIP 110549</name>
    <dbReference type="NCBI Taxonomy" id="1392540"/>
    <lineage>
        <taxon>Bacteria</taxon>
        <taxon>Pseudomonadati</taxon>
        <taxon>Pseudomonadota</taxon>
        <taxon>Gammaproteobacteria</taxon>
        <taxon>Moraxellales</taxon>
        <taxon>Moraxellaceae</taxon>
        <taxon>Acinetobacter</taxon>
    </lineage>
</organism>
<evidence type="ECO:0000256" key="1">
    <source>
        <dbReference type="SAM" id="SignalP"/>
    </source>
</evidence>
<dbReference type="EMBL" id="AYER01000001">
    <property type="protein sequence ID" value="ESK41305.1"/>
    <property type="molecule type" value="Genomic_DNA"/>
</dbReference>
<comment type="caution">
    <text evidence="2">The sequence shown here is derived from an EMBL/GenBank/DDBJ whole genome shotgun (WGS) entry which is preliminary data.</text>
</comment>
<dbReference type="InterPro" id="IPR038483">
    <property type="entry name" value="YcfL-like_sf"/>
</dbReference>
<dbReference type="Proteomes" id="UP000023785">
    <property type="component" value="Unassembled WGS sequence"/>
</dbReference>
<gene>
    <name evidence="2" type="ORF">P256_00295</name>
</gene>
<proteinExistence type="predicted"/>
<keyword evidence="1" id="KW-0732">Signal</keyword>
<feature type="chain" id="PRO_5004710025" description="DUF1425 domain-containing protein" evidence="1">
    <location>
        <begin position="22"/>
        <end position="132"/>
    </location>
</feature>
<dbReference type="eggNOG" id="COG5633">
    <property type="taxonomic scope" value="Bacteria"/>
</dbReference>
<dbReference type="OrthoDB" id="5616034at2"/>
<dbReference type="InterPro" id="IPR010824">
    <property type="entry name" value="DUF1425"/>
</dbReference>
<sequence>MKLLKVLIPSLFIFGLTACTAPNSLSTQTQSNGSMSIQTKTNNPVLLTEIGIDRINTVDVGNLKKVAIAIKNQRFNDKHFFYKIVWVDAQGIEVNPEGSIWKPIDLTGREIKSVQSLAPNPSAVDTVIYLKK</sequence>
<dbReference type="RefSeq" id="WP_023271898.1">
    <property type="nucleotide sequence ID" value="NZ_KI530712.1"/>
</dbReference>
<dbReference type="HOGENOM" id="CLU_145387_0_0_6"/>
<evidence type="ECO:0000313" key="2">
    <source>
        <dbReference type="EMBL" id="ESK41305.1"/>
    </source>
</evidence>
<keyword evidence="3" id="KW-1185">Reference proteome</keyword>
<dbReference type="Pfam" id="PF07233">
    <property type="entry name" value="DUF1425"/>
    <property type="match status" value="1"/>
</dbReference>
<protein>
    <recommendedName>
        <fullName evidence="4">DUF1425 domain-containing protein</fullName>
    </recommendedName>
</protein>
<dbReference type="PATRIC" id="fig|1392540.3.peg.286"/>
<feature type="signal peptide" evidence="1">
    <location>
        <begin position="1"/>
        <end position="21"/>
    </location>
</feature>
<dbReference type="PROSITE" id="PS51257">
    <property type="entry name" value="PROKAR_LIPOPROTEIN"/>
    <property type="match status" value="1"/>
</dbReference>
<name>V2TZG8_9GAMM</name>
<evidence type="ECO:0008006" key="4">
    <source>
        <dbReference type="Google" id="ProtNLM"/>
    </source>
</evidence>